<evidence type="ECO:0000313" key="3">
    <source>
        <dbReference type="Proteomes" id="UP000664800"/>
    </source>
</evidence>
<proteinExistence type="predicted"/>
<organism evidence="2 3">
    <name type="scientific">Thiomonas arsenitoxydans (strain DSM 22701 / CIP 110005 / 3As)</name>
    <dbReference type="NCBI Taxonomy" id="426114"/>
    <lineage>
        <taxon>Bacteria</taxon>
        <taxon>Pseudomonadati</taxon>
        <taxon>Pseudomonadota</taxon>
        <taxon>Betaproteobacteria</taxon>
        <taxon>Burkholderiales</taxon>
        <taxon>Thiomonas</taxon>
    </lineage>
</organism>
<name>A0A8I1MY02_THIA3</name>
<feature type="compositionally biased region" description="Basic residues" evidence="1">
    <location>
        <begin position="34"/>
        <end position="51"/>
    </location>
</feature>
<feature type="compositionally biased region" description="Basic residues" evidence="1">
    <location>
        <begin position="1"/>
        <end position="10"/>
    </location>
</feature>
<evidence type="ECO:0000256" key="1">
    <source>
        <dbReference type="SAM" id="MobiDB-lite"/>
    </source>
</evidence>
<dbReference type="AlphaFoldDB" id="A0A8I1MY02"/>
<accession>A0A8I1MY02</accession>
<dbReference type="EMBL" id="JAFKMR010000017">
    <property type="protein sequence ID" value="MBN8744373.1"/>
    <property type="molecule type" value="Genomic_DNA"/>
</dbReference>
<evidence type="ECO:0000313" key="2">
    <source>
        <dbReference type="EMBL" id="MBN8744373.1"/>
    </source>
</evidence>
<reference evidence="2" key="1">
    <citation type="submission" date="2021-02" db="EMBL/GenBank/DDBJ databases">
        <title>Thiocyanate and organic carbon inputs drive convergent selection for specific autotrophic Afipia and Thiobacillus strains within complex microbiomes.</title>
        <authorList>
            <person name="Huddy R.J."/>
            <person name="Sachdeva R."/>
            <person name="Kadzinga F."/>
            <person name="Kantor R.S."/>
            <person name="Harrison S.T.L."/>
            <person name="Banfield J.F."/>
        </authorList>
    </citation>
    <scope>NUCLEOTIDE SEQUENCE</scope>
    <source>
        <strain evidence="2">SCN18_13_7_16_R3_B_64_19</strain>
    </source>
</reference>
<feature type="region of interest" description="Disordered" evidence="1">
    <location>
        <begin position="1"/>
        <end position="57"/>
    </location>
</feature>
<dbReference type="RefSeq" id="WP_276730070.1">
    <property type="nucleotide sequence ID" value="NZ_JAFKMR010000017.1"/>
</dbReference>
<dbReference type="Proteomes" id="UP000664800">
    <property type="component" value="Unassembled WGS sequence"/>
</dbReference>
<comment type="caution">
    <text evidence="2">The sequence shown here is derived from an EMBL/GenBank/DDBJ whole genome shotgun (WGS) entry which is preliminary data.</text>
</comment>
<protein>
    <submittedName>
        <fullName evidence="2">Uncharacterized protein</fullName>
    </submittedName>
</protein>
<sequence length="57" mass="6297">MGKISRKRTRAQTLKLPAATPRNPLVAPALQRKAGAHRKSNKALRRGLRSGRKAEPE</sequence>
<gene>
    <name evidence="2" type="ORF">J0I24_08695</name>
</gene>